<protein>
    <submittedName>
        <fullName evidence="1">Uncharacterized protein</fullName>
    </submittedName>
</protein>
<dbReference type="Proteomes" id="UP000279908">
    <property type="component" value="Unassembled WGS sequence"/>
</dbReference>
<dbReference type="AlphaFoldDB" id="A0A432AUJ1"/>
<proteinExistence type="predicted"/>
<evidence type="ECO:0000313" key="1">
    <source>
        <dbReference type="EMBL" id="RTY38190.1"/>
    </source>
</evidence>
<accession>A0A432AUJ1</accession>
<organism evidence="1 2">
    <name type="scientific">Chlorobium phaeovibrioides</name>
    <dbReference type="NCBI Taxonomy" id="1094"/>
    <lineage>
        <taxon>Bacteria</taxon>
        <taxon>Pseudomonadati</taxon>
        <taxon>Chlorobiota</taxon>
        <taxon>Chlorobiia</taxon>
        <taxon>Chlorobiales</taxon>
        <taxon>Chlorobiaceae</taxon>
        <taxon>Chlorobium/Pelodictyon group</taxon>
        <taxon>Chlorobium</taxon>
    </lineage>
</organism>
<dbReference type="EMBL" id="RXYK01000006">
    <property type="protein sequence ID" value="RTY38190.1"/>
    <property type="molecule type" value="Genomic_DNA"/>
</dbReference>
<sequence>MKTKKDKTKDTPAVNAGEMTIITALDMYNDGLESFREKTQKEKWVVAIEGYWREGMYHNGYISYYIQEYAPGSWAMKTVSRNTMLDDVTEEDVEEGRLNDDQAQALWDRTLEEAQNDRCDDIVAVALGVAEGMPIKEVAEKLYAAAMRAECPHVREVNGGLMMS</sequence>
<name>A0A432AUJ1_CHLPH</name>
<reference evidence="1 2" key="1">
    <citation type="submission" date="2018-12" db="EMBL/GenBank/DDBJ databases">
        <authorList>
            <person name="Lunina O.N."/>
            <person name="Grouzdev D.S."/>
            <person name="Gorlenko V.M."/>
            <person name="Savvichev A.S."/>
        </authorList>
    </citation>
    <scope>NUCLEOTIDE SEQUENCE [LARGE SCALE GENOMIC DNA]</scope>
    <source>
        <strain evidence="1 2">BrKhr-17</strain>
    </source>
</reference>
<dbReference type="RefSeq" id="WP_126384427.1">
    <property type="nucleotide sequence ID" value="NZ_CP041698.1"/>
</dbReference>
<evidence type="ECO:0000313" key="2">
    <source>
        <dbReference type="Proteomes" id="UP000279908"/>
    </source>
</evidence>
<gene>
    <name evidence="1" type="ORF">EKD02_05700</name>
</gene>
<comment type="caution">
    <text evidence="1">The sequence shown here is derived from an EMBL/GenBank/DDBJ whole genome shotgun (WGS) entry which is preliminary data.</text>
</comment>